<keyword evidence="7" id="KW-0378">Hydrolase</keyword>
<dbReference type="AlphaFoldDB" id="A0A7Y9IY38"/>
<reference evidence="7 8" key="1">
    <citation type="submission" date="2020-07" db="EMBL/GenBank/DDBJ databases">
        <title>Genomic Encyclopedia of Type Strains, Phase IV (KMG-V): Genome sequencing to study the core and pangenomes of soil and plant-associated prokaryotes.</title>
        <authorList>
            <person name="Whitman W."/>
        </authorList>
    </citation>
    <scope>NUCLEOTIDE SEQUENCE [LARGE SCALE GENOMIC DNA]</scope>
    <source>
        <strain evidence="7 8">SAS40</strain>
    </source>
</reference>
<dbReference type="GO" id="GO:0030655">
    <property type="term" value="P:beta-lactam antibiotic catabolic process"/>
    <property type="evidence" value="ECO:0007669"/>
    <property type="project" value="InterPro"/>
</dbReference>
<dbReference type="InterPro" id="IPR045155">
    <property type="entry name" value="Beta-lactam_cat"/>
</dbReference>
<evidence type="ECO:0000313" key="8">
    <source>
        <dbReference type="Proteomes" id="UP000542125"/>
    </source>
</evidence>
<sequence length="429" mass="45105">MQRALAASGAGLALTLTLNAAHAAAGAAATTASPVAAATALPVAPPPAPSVPQALPKSPNAPAGSAAPASSTAPAASTAAAADWPARLVTELARVDARFPGAIGVYVRDLDTGVEASYHAEETWYLASTVKIPIALTVLRTIERGEHTLDSTLTLRATDYVDGTGETNSHPPGTKLTLRYLIEQMIVHSDNTASDMLIDMVGINEVNALVRSIIPKGFQRITSLADVRRHAYSQIVPAAMQLSGSDFLLLKKQRTDSARLEILADLYQTPPKQFQVKTVGAAFEAYYATHLNSARLDAYGELLAKLMAGKILAPTSTAYLLDVMRRVQTGQQRIKAGLAPPAVFAHKTGTQRARTCDSGIITEPTAYPGKRIVIAACTRGDLSVARSDRALKQVGEALRTSGLLTIEGFHDPTADLIPVAVPRTGAARP</sequence>
<keyword evidence="5" id="KW-0732">Signal</keyword>
<feature type="signal peptide" evidence="5">
    <location>
        <begin position="1"/>
        <end position="23"/>
    </location>
</feature>
<dbReference type="PANTHER" id="PTHR35333:SF3">
    <property type="entry name" value="BETA-LACTAMASE-TYPE TRANSPEPTIDASE FOLD CONTAINING PROTEIN"/>
    <property type="match status" value="1"/>
</dbReference>
<dbReference type="Gene3D" id="3.40.710.10">
    <property type="entry name" value="DD-peptidase/beta-lactamase superfamily"/>
    <property type="match status" value="1"/>
</dbReference>
<comment type="similarity">
    <text evidence="2">Belongs to the class-A beta-lactamase family.</text>
</comment>
<protein>
    <recommendedName>
        <fullName evidence="3">beta-lactamase</fullName>
        <ecNumber evidence="3">3.5.2.6</ecNumber>
    </recommendedName>
</protein>
<feature type="domain" description="Beta-lactamase class A catalytic" evidence="6">
    <location>
        <begin position="104"/>
        <end position="377"/>
    </location>
</feature>
<name>A0A7Y9IY38_9BURK</name>
<evidence type="ECO:0000256" key="5">
    <source>
        <dbReference type="SAM" id="SignalP"/>
    </source>
</evidence>
<dbReference type="PANTHER" id="PTHR35333">
    <property type="entry name" value="BETA-LACTAMASE"/>
    <property type="match status" value="1"/>
</dbReference>
<dbReference type="Pfam" id="PF13354">
    <property type="entry name" value="Beta-lactamase2"/>
    <property type="match status" value="1"/>
</dbReference>
<dbReference type="SUPFAM" id="SSF56601">
    <property type="entry name" value="beta-lactamase/transpeptidase-like"/>
    <property type="match status" value="1"/>
</dbReference>
<feature type="compositionally biased region" description="Low complexity" evidence="4">
    <location>
        <begin position="51"/>
        <end position="74"/>
    </location>
</feature>
<dbReference type="InterPro" id="IPR012338">
    <property type="entry name" value="Beta-lactam/transpept-like"/>
</dbReference>
<organism evidence="7 8">
    <name type="scientific">Pigmentiphaga litoralis</name>
    <dbReference type="NCBI Taxonomy" id="516702"/>
    <lineage>
        <taxon>Bacteria</taxon>
        <taxon>Pseudomonadati</taxon>
        <taxon>Pseudomonadota</taxon>
        <taxon>Betaproteobacteria</taxon>
        <taxon>Burkholderiales</taxon>
        <taxon>Alcaligenaceae</taxon>
        <taxon>Pigmentiphaga</taxon>
    </lineage>
</organism>
<gene>
    <name evidence="7" type="ORF">FHW18_004468</name>
</gene>
<evidence type="ECO:0000256" key="4">
    <source>
        <dbReference type="SAM" id="MobiDB-lite"/>
    </source>
</evidence>
<evidence type="ECO:0000256" key="1">
    <source>
        <dbReference type="ARBA" id="ARBA00001526"/>
    </source>
</evidence>
<proteinExistence type="inferred from homology"/>
<dbReference type="GO" id="GO:0008800">
    <property type="term" value="F:beta-lactamase activity"/>
    <property type="evidence" value="ECO:0007669"/>
    <property type="project" value="UniProtKB-EC"/>
</dbReference>
<comment type="caution">
    <text evidence="7">The sequence shown here is derived from an EMBL/GenBank/DDBJ whole genome shotgun (WGS) entry which is preliminary data.</text>
</comment>
<keyword evidence="8" id="KW-1185">Reference proteome</keyword>
<evidence type="ECO:0000313" key="7">
    <source>
        <dbReference type="EMBL" id="NYE85161.1"/>
    </source>
</evidence>
<dbReference type="EMBL" id="JACBYR010000002">
    <property type="protein sequence ID" value="NYE85161.1"/>
    <property type="molecule type" value="Genomic_DNA"/>
</dbReference>
<accession>A0A7Y9IY38</accession>
<dbReference type="Proteomes" id="UP000542125">
    <property type="component" value="Unassembled WGS sequence"/>
</dbReference>
<dbReference type="InterPro" id="IPR000871">
    <property type="entry name" value="Beta-lactam_class-A"/>
</dbReference>
<dbReference type="EC" id="3.5.2.6" evidence="3"/>
<evidence type="ECO:0000256" key="2">
    <source>
        <dbReference type="ARBA" id="ARBA00009009"/>
    </source>
</evidence>
<feature type="region of interest" description="Disordered" evidence="4">
    <location>
        <begin position="46"/>
        <end position="74"/>
    </location>
</feature>
<evidence type="ECO:0000256" key="3">
    <source>
        <dbReference type="ARBA" id="ARBA00012865"/>
    </source>
</evidence>
<feature type="chain" id="PRO_5030879334" description="beta-lactamase" evidence="5">
    <location>
        <begin position="24"/>
        <end position="429"/>
    </location>
</feature>
<dbReference type="GO" id="GO:0046677">
    <property type="term" value="P:response to antibiotic"/>
    <property type="evidence" value="ECO:0007669"/>
    <property type="project" value="InterPro"/>
</dbReference>
<evidence type="ECO:0000259" key="6">
    <source>
        <dbReference type="Pfam" id="PF13354"/>
    </source>
</evidence>
<comment type="catalytic activity">
    <reaction evidence="1">
        <text>a beta-lactam + H2O = a substituted beta-amino acid</text>
        <dbReference type="Rhea" id="RHEA:20401"/>
        <dbReference type="ChEBI" id="CHEBI:15377"/>
        <dbReference type="ChEBI" id="CHEBI:35627"/>
        <dbReference type="ChEBI" id="CHEBI:140347"/>
        <dbReference type="EC" id="3.5.2.6"/>
    </reaction>
</comment>